<dbReference type="GO" id="GO:0046839">
    <property type="term" value="P:phospholipid dephosphorylation"/>
    <property type="evidence" value="ECO:0007669"/>
    <property type="project" value="TreeGrafter"/>
</dbReference>
<dbReference type="STRING" id="105785.A0A2J7R5K2"/>
<evidence type="ECO:0000256" key="2">
    <source>
        <dbReference type="ARBA" id="ARBA00008816"/>
    </source>
</evidence>
<organism evidence="8 9">
    <name type="scientific">Cryptotermes secundus</name>
    <dbReference type="NCBI Taxonomy" id="105785"/>
    <lineage>
        <taxon>Eukaryota</taxon>
        <taxon>Metazoa</taxon>
        <taxon>Ecdysozoa</taxon>
        <taxon>Arthropoda</taxon>
        <taxon>Hexapoda</taxon>
        <taxon>Insecta</taxon>
        <taxon>Pterygota</taxon>
        <taxon>Neoptera</taxon>
        <taxon>Polyneoptera</taxon>
        <taxon>Dictyoptera</taxon>
        <taxon>Blattodea</taxon>
        <taxon>Blattoidea</taxon>
        <taxon>Termitoidae</taxon>
        <taxon>Kalotermitidae</taxon>
        <taxon>Cryptotermitinae</taxon>
        <taxon>Cryptotermes</taxon>
    </lineage>
</organism>
<dbReference type="GO" id="GO:0007165">
    <property type="term" value="P:signal transduction"/>
    <property type="evidence" value="ECO:0007669"/>
    <property type="project" value="TreeGrafter"/>
</dbReference>
<dbReference type="InterPro" id="IPR036938">
    <property type="entry name" value="PAP2/HPO_sf"/>
</dbReference>
<dbReference type="OrthoDB" id="6129702at2759"/>
<evidence type="ECO:0000256" key="1">
    <source>
        <dbReference type="ARBA" id="ARBA00004141"/>
    </source>
</evidence>
<keyword evidence="3 6" id="KW-0812">Transmembrane</keyword>
<evidence type="ECO:0000256" key="6">
    <source>
        <dbReference type="SAM" id="Phobius"/>
    </source>
</evidence>
<dbReference type="PANTHER" id="PTHR10165">
    <property type="entry name" value="LIPID PHOSPHATE PHOSPHATASE"/>
    <property type="match status" value="1"/>
</dbReference>
<evidence type="ECO:0000259" key="7">
    <source>
        <dbReference type="SMART" id="SM00014"/>
    </source>
</evidence>
<dbReference type="SUPFAM" id="SSF48317">
    <property type="entry name" value="Acid phosphatase/Vanadium-dependent haloperoxidase"/>
    <property type="match status" value="1"/>
</dbReference>
<dbReference type="GO" id="GO:0005886">
    <property type="term" value="C:plasma membrane"/>
    <property type="evidence" value="ECO:0007669"/>
    <property type="project" value="TreeGrafter"/>
</dbReference>
<reference evidence="8 9" key="1">
    <citation type="submission" date="2017-12" db="EMBL/GenBank/DDBJ databases">
        <title>Hemimetabolous genomes reveal molecular basis of termite eusociality.</title>
        <authorList>
            <person name="Harrison M.C."/>
            <person name="Jongepier E."/>
            <person name="Robertson H.M."/>
            <person name="Arning N."/>
            <person name="Bitard-Feildel T."/>
            <person name="Chao H."/>
            <person name="Childers C.P."/>
            <person name="Dinh H."/>
            <person name="Doddapaneni H."/>
            <person name="Dugan S."/>
            <person name="Gowin J."/>
            <person name="Greiner C."/>
            <person name="Han Y."/>
            <person name="Hu H."/>
            <person name="Hughes D.S.T."/>
            <person name="Huylmans A.-K."/>
            <person name="Kemena C."/>
            <person name="Kremer L.P.M."/>
            <person name="Lee S.L."/>
            <person name="Lopez-Ezquerra A."/>
            <person name="Mallet L."/>
            <person name="Monroy-Kuhn J.M."/>
            <person name="Moser A."/>
            <person name="Murali S.C."/>
            <person name="Muzny D.M."/>
            <person name="Otani S."/>
            <person name="Piulachs M.-D."/>
            <person name="Poelchau M."/>
            <person name="Qu J."/>
            <person name="Schaub F."/>
            <person name="Wada-Katsumata A."/>
            <person name="Worley K.C."/>
            <person name="Xie Q."/>
            <person name="Ylla G."/>
            <person name="Poulsen M."/>
            <person name="Gibbs R.A."/>
            <person name="Schal C."/>
            <person name="Richards S."/>
            <person name="Belles X."/>
            <person name="Korb J."/>
            <person name="Bornberg-Bauer E."/>
        </authorList>
    </citation>
    <scope>NUCLEOTIDE SEQUENCE [LARGE SCALE GENOMIC DNA]</scope>
    <source>
        <tissue evidence="8">Whole body</tissue>
    </source>
</reference>
<feature type="transmembrane region" description="Helical" evidence="6">
    <location>
        <begin position="12"/>
        <end position="32"/>
    </location>
</feature>
<evidence type="ECO:0000313" key="9">
    <source>
        <dbReference type="Proteomes" id="UP000235965"/>
    </source>
</evidence>
<dbReference type="GO" id="GO:0006644">
    <property type="term" value="P:phospholipid metabolic process"/>
    <property type="evidence" value="ECO:0007669"/>
    <property type="project" value="InterPro"/>
</dbReference>
<feature type="domain" description="Phosphatidic acid phosphatase type 2/haloperoxidase" evidence="7">
    <location>
        <begin position="108"/>
        <end position="250"/>
    </location>
</feature>
<keyword evidence="9" id="KW-1185">Reference proteome</keyword>
<gene>
    <name evidence="8" type="ORF">B7P43_G12766</name>
</gene>
<feature type="transmembrane region" description="Helical" evidence="6">
    <location>
        <begin position="235"/>
        <end position="253"/>
    </location>
</feature>
<protein>
    <recommendedName>
        <fullName evidence="7">Phosphatidic acid phosphatase type 2/haloperoxidase domain-containing protein</fullName>
    </recommendedName>
</protein>
<dbReference type="SMART" id="SM00014">
    <property type="entry name" value="acidPPc"/>
    <property type="match status" value="1"/>
</dbReference>
<name>A0A2J7R5K2_9NEOP</name>
<dbReference type="InterPro" id="IPR043216">
    <property type="entry name" value="PAP-like"/>
</dbReference>
<dbReference type="InParanoid" id="A0A2J7R5K2"/>
<dbReference type="EMBL" id="NEVH01006994">
    <property type="protein sequence ID" value="PNF36112.1"/>
    <property type="molecule type" value="Genomic_DNA"/>
</dbReference>
<keyword evidence="4 6" id="KW-1133">Transmembrane helix</keyword>
<feature type="transmembrane region" description="Helical" evidence="6">
    <location>
        <begin position="60"/>
        <end position="80"/>
    </location>
</feature>
<evidence type="ECO:0000313" key="8">
    <source>
        <dbReference type="EMBL" id="PNF36112.1"/>
    </source>
</evidence>
<proteinExistence type="inferred from homology"/>
<feature type="transmembrane region" description="Helical" evidence="6">
    <location>
        <begin position="205"/>
        <end position="223"/>
    </location>
</feature>
<evidence type="ECO:0000256" key="4">
    <source>
        <dbReference type="ARBA" id="ARBA00022989"/>
    </source>
</evidence>
<dbReference type="Gene3D" id="1.20.144.10">
    <property type="entry name" value="Phosphatidic acid phosphatase type 2/haloperoxidase"/>
    <property type="match status" value="1"/>
</dbReference>
<comment type="caution">
    <text evidence="8">The sequence shown here is derived from an EMBL/GenBank/DDBJ whole genome shotgun (WGS) entry which is preliminary data.</text>
</comment>
<dbReference type="PANTHER" id="PTHR10165:SF103">
    <property type="entry name" value="PHOSPHOLIPID PHOSPHATASE HOMOLOG 1.2 HOMOLOG"/>
    <property type="match status" value="1"/>
</dbReference>
<accession>A0A2J7R5K2</accession>
<comment type="similarity">
    <text evidence="2">Belongs to the PA-phosphatase related phosphoesterase family.</text>
</comment>
<dbReference type="Pfam" id="PF01569">
    <property type="entry name" value="PAP2"/>
    <property type="match status" value="1"/>
</dbReference>
<dbReference type="AlphaFoldDB" id="A0A2J7R5K2"/>
<dbReference type="GO" id="GO:0008195">
    <property type="term" value="F:phosphatidate phosphatase activity"/>
    <property type="evidence" value="ECO:0007669"/>
    <property type="project" value="TreeGrafter"/>
</dbReference>
<evidence type="ECO:0000256" key="3">
    <source>
        <dbReference type="ARBA" id="ARBA00022692"/>
    </source>
</evidence>
<dbReference type="InterPro" id="IPR000326">
    <property type="entry name" value="PAP2/HPO"/>
</dbReference>
<comment type="subcellular location">
    <subcellularLocation>
        <location evidence="1">Membrane</location>
        <topology evidence="1">Multi-pass membrane protein</topology>
    </subcellularLocation>
</comment>
<sequence>MATRSLSFRTAFTDIACILLLSLVLLLLLYVFDEPVHRGFFCDDESIRYPVPKYQTVSDVTVGVVAVGVPIIVVVIMEIVQSGFVHPTSLVLFGWTPHLWMVQCYAHIGVFLFGGGMQLLTVEAAKRLVGRLRPHFLAACLPVALDCTAAGHKYITSYTCSGNPDLIKDARLSFPSGHSSLSFYAATFIIMYLQIRMTWEGSKLLKHLLQFLAVMAAWATALSRVSDYMHHWSDVLSGIVIGTLFGILTILFMSNLHWKKELSDDHMELISLLQRTNFPYSTTESSSRVLSAPC</sequence>
<dbReference type="Proteomes" id="UP000235965">
    <property type="component" value="Unassembled WGS sequence"/>
</dbReference>
<keyword evidence="5 6" id="KW-0472">Membrane</keyword>
<evidence type="ECO:0000256" key="5">
    <source>
        <dbReference type="ARBA" id="ARBA00023136"/>
    </source>
</evidence>
<dbReference type="CDD" id="cd03384">
    <property type="entry name" value="PAP2_wunen"/>
    <property type="match status" value="1"/>
</dbReference>
<feature type="transmembrane region" description="Helical" evidence="6">
    <location>
        <begin position="100"/>
        <end position="122"/>
    </location>
</feature>